<evidence type="ECO:0000256" key="1">
    <source>
        <dbReference type="SAM" id="SignalP"/>
    </source>
</evidence>
<keyword evidence="3" id="KW-1185">Reference proteome</keyword>
<evidence type="ECO:0000313" key="3">
    <source>
        <dbReference type="Proteomes" id="UP000664417"/>
    </source>
</evidence>
<gene>
    <name evidence="2" type="ORF">J3U88_23945</name>
</gene>
<dbReference type="RefSeq" id="WP_207861525.1">
    <property type="nucleotide sequence ID" value="NZ_JAFREP010000025.1"/>
</dbReference>
<dbReference type="InterPro" id="IPR011473">
    <property type="entry name" value="DUF1579"/>
</dbReference>
<dbReference type="EMBL" id="JAFREP010000025">
    <property type="protein sequence ID" value="MBO1321551.1"/>
    <property type="molecule type" value="Genomic_DNA"/>
</dbReference>
<feature type="chain" id="PRO_5035306532" evidence="1">
    <location>
        <begin position="24"/>
        <end position="182"/>
    </location>
</feature>
<dbReference type="Pfam" id="PF07617">
    <property type="entry name" value="DUF1579"/>
    <property type="match status" value="1"/>
</dbReference>
<feature type="signal peptide" evidence="1">
    <location>
        <begin position="1"/>
        <end position="23"/>
    </location>
</feature>
<organism evidence="2 3">
    <name type="scientific">Acanthopleuribacter pedis</name>
    <dbReference type="NCBI Taxonomy" id="442870"/>
    <lineage>
        <taxon>Bacteria</taxon>
        <taxon>Pseudomonadati</taxon>
        <taxon>Acidobacteriota</taxon>
        <taxon>Holophagae</taxon>
        <taxon>Acanthopleuribacterales</taxon>
        <taxon>Acanthopleuribacteraceae</taxon>
        <taxon>Acanthopleuribacter</taxon>
    </lineage>
</organism>
<protein>
    <submittedName>
        <fullName evidence="2">DUF1579 family protein</fullName>
    </submittedName>
</protein>
<accession>A0A8J7QIT6</accession>
<name>A0A8J7QIT6_9BACT</name>
<reference evidence="2" key="1">
    <citation type="submission" date="2021-03" db="EMBL/GenBank/DDBJ databases">
        <authorList>
            <person name="Wang G."/>
        </authorList>
    </citation>
    <scope>NUCLEOTIDE SEQUENCE</scope>
    <source>
        <strain evidence="2">KCTC 12899</strain>
    </source>
</reference>
<dbReference type="AlphaFoldDB" id="A0A8J7QIT6"/>
<proteinExistence type="predicted"/>
<evidence type="ECO:0000313" key="2">
    <source>
        <dbReference type="EMBL" id="MBO1321551.1"/>
    </source>
</evidence>
<comment type="caution">
    <text evidence="2">The sequence shown here is derived from an EMBL/GenBank/DDBJ whole genome shotgun (WGS) entry which is preliminary data.</text>
</comment>
<sequence length="182" mass="20683">MNRFRTSAAVFSALLLLCFPLFAAESAPQQPPKPQRPCDTSEGGQLDFWVGDWALTWKDAKGNTQTGSNKIEKVLNQCIIQENFNGPGLEGRSWSVYDPKTKQWRQTWVDSNGSYLEFTGAFADGKMELRMPATKGPDGKSVVRRMVFHDIKKDSLTWSWQSTNDGGKTWKDLWVIQYKRKA</sequence>
<keyword evidence="1" id="KW-0732">Signal</keyword>
<dbReference type="Proteomes" id="UP000664417">
    <property type="component" value="Unassembled WGS sequence"/>
</dbReference>